<keyword evidence="4" id="KW-0328">Glycosyltransferase</keyword>
<comment type="caution">
    <text evidence="4">The sequence shown here is derived from an EMBL/GenBank/DDBJ whole genome shotgun (WGS) entry which is preliminary data.</text>
</comment>
<dbReference type="Pfam" id="PF13240">
    <property type="entry name" value="Zn_Ribbon_1"/>
    <property type="match status" value="1"/>
</dbReference>
<dbReference type="InterPro" id="IPR011990">
    <property type="entry name" value="TPR-like_helical_dom_sf"/>
</dbReference>
<evidence type="ECO:0000313" key="5">
    <source>
        <dbReference type="Proteomes" id="UP000546007"/>
    </source>
</evidence>
<keyword evidence="2" id="KW-1133">Transmembrane helix</keyword>
<dbReference type="RefSeq" id="WP_124318372.1">
    <property type="nucleotide sequence ID" value="NZ_AP028155.1"/>
</dbReference>
<proteinExistence type="predicted"/>
<keyword evidence="5" id="KW-1185">Reference proteome</keyword>
<feature type="region of interest" description="Disordered" evidence="1">
    <location>
        <begin position="203"/>
        <end position="222"/>
    </location>
</feature>
<dbReference type="GeneID" id="93099736"/>
<feature type="compositionally biased region" description="Polar residues" evidence="1">
    <location>
        <begin position="280"/>
        <end position="289"/>
    </location>
</feature>
<evidence type="ECO:0000256" key="2">
    <source>
        <dbReference type="SAM" id="Phobius"/>
    </source>
</evidence>
<dbReference type="SMART" id="SM00671">
    <property type="entry name" value="SEL1"/>
    <property type="match status" value="1"/>
</dbReference>
<dbReference type="OrthoDB" id="1099144at2"/>
<reference evidence="4 5" key="1">
    <citation type="submission" date="2020-08" db="EMBL/GenBank/DDBJ databases">
        <title>Genomic Encyclopedia of Type Strains, Phase IV (KMG-IV): sequencing the most valuable type-strain genomes for metagenomic binning, comparative biology and taxonomic classification.</title>
        <authorList>
            <person name="Goeker M."/>
        </authorList>
    </citation>
    <scope>NUCLEOTIDE SEQUENCE [LARGE SCALE GENOMIC DNA]</scope>
    <source>
        <strain evidence="4 5">DSM 105721</strain>
    </source>
</reference>
<name>A0A7W6HZA2_9BACT</name>
<dbReference type="AlphaFoldDB" id="A0A7W6HZA2"/>
<evidence type="ECO:0000256" key="1">
    <source>
        <dbReference type="SAM" id="MobiDB-lite"/>
    </source>
</evidence>
<dbReference type="Proteomes" id="UP000546007">
    <property type="component" value="Unassembled WGS sequence"/>
</dbReference>
<gene>
    <name evidence="4" type="ORF">GGR14_003499</name>
</gene>
<keyword evidence="4" id="KW-0808">Transferase</keyword>
<dbReference type="GO" id="GO:0016757">
    <property type="term" value="F:glycosyltransferase activity"/>
    <property type="evidence" value="ECO:0007669"/>
    <property type="project" value="UniProtKB-KW"/>
</dbReference>
<evidence type="ECO:0000259" key="3">
    <source>
        <dbReference type="Pfam" id="PF13240"/>
    </source>
</evidence>
<dbReference type="EMBL" id="JACIES010000012">
    <property type="protein sequence ID" value="MBB4027685.1"/>
    <property type="molecule type" value="Genomic_DNA"/>
</dbReference>
<accession>A0A7W6HZA2</accession>
<protein>
    <submittedName>
        <fullName evidence="4">Putative amidophosphoribosyltransferase</fullName>
    </submittedName>
</protein>
<evidence type="ECO:0000313" key="4">
    <source>
        <dbReference type="EMBL" id="MBB4027685.1"/>
    </source>
</evidence>
<feature type="region of interest" description="Disordered" evidence="1">
    <location>
        <begin position="276"/>
        <end position="325"/>
    </location>
</feature>
<keyword evidence="2" id="KW-0812">Transmembrane</keyword>
<feature type="transmembrane region" description="Helical" evidence="2">
    <location>
        <begin position="248"/>
        <end position="265"/>
    </location>
</feature>
<dbReference type="SUPFAM" id="SSF81901">
    <property type="entry name" value="HCP-like"/>
    <property type="match status" value="1"/>
</dbReference>
<dbReference type="Gene3D" id="1.25.40.10">
    <property type="entry name" value="Tetratricopeptide repeat domain"/>
    <property type="match status" value="1"/>
</dbReference>
<feature type="domain" description="Zinc-ribbon" evidence="3">
    <location>
        <begin position="6"/>
        <end position="28"/>
    </location>
</feature>
<keyword evidence="2" id="KW-0472">Membrane</keyword>
<dbReference type="InterPro" id="IPR006597">
    <property type="entry name" value="Sel1-like"/>
</dbReference>
<sequence>MSKERFCPECGQPVNADERFCPDCGAEVPFEPTNNTGIPEGPLNKVKPSETSEPIIGAGARANITGGINKTSTTHANINTSSVDNSSTVHNNTTIVMEKEEAEYCEVCGNPFDERHARCPKCGKEICFDCKVKGKNRCVECEKKSINEYRLAFQQLLLTTNSNIGIAGRQMMDQKARELDVEDVKADIEKEMIELYKPASKATQPAVVSTPSSDRPAQSQEANQKGIGALTGTHQHPISRPGSGRNKWISLSVIILVVLAGYFILSKKEHLIKETPVPSPTEQKQTATKQKAVPPVQTKTTPPAITPDKKEIQTGKVQTQPAVEKKDAEYDAGMEAYEKGKGLDAIRLFKKSGSAKSYYMLGLIYENGCGTVGSNGMMARKNFKKAAEMGHEEAKSKL</sequence>
<organism evidence="4 5">
    <name type="scientific">Butyricimonas faecihominis</name>
    <dbReference type="NCBI Taxonomy" id="1472416"/>
    <lineage>
        <taxon>Bacteria</taxon>
        <taxon>Pseudomonadati</taxon>
        <taxon>Bacteroidota</taxon>
        <taxon>Bacteroidia</taxon>
        <taxon>Bacteroidales</taxon>
        <taxon>Odoribacteraceae</taxon>
        <taxon>Butyricimonas</taxon>
    </lineage>
</organism>
<dbReference type="InterPro" id="IPR026870">
    <property type="entry name" value="Zinc_ribbon_dom"/>
</dbReference>